<reference evidence="2 3" key="1">
    <citation type="submission" date="2020-08" db="EMBL/GenBank/DDBJ databases">
        <title>Genomic Encyclopedia of Type Strains, Phase IV (KMG-IV): sequencing the most valuable type-strain genomes for metagenomic binning, comparative biology and taxonomic classification.</title>
        <authorList>
            <person name="Goeker M."/>
        </authorList>
    </citation>
    <scope>NUCLEOTIDE SEQUENCE [LARGE SCALE GENOMIC DNA]</scope>
    <source>
        <strain evidence="2 3">DSM 25481</strain>
    </source>
</reference>
<dbReference type="Pfam" id="PF06764">
    <property type="entry name" value="DUF1223"/>
    <property type="match status" value="1"/>
</dbReference>
<comment type="caution">
    <text evidence="2">The sequence shown here is derived from an EMBL/GenBank/DDBJ whole genome shotgun (WGS) entry which is preliminary data.</text>
</comment>
<dbReference type="AlphaFoldDB" id="A0A7W6D223"/>
<evidence type="ECO:0000256" key="1">
    <source>
        <dbReference type="SAM" id="SignalP"/>
    </source>
</evidence>
<dbReference type="SUPFAM" id="SSF52833">
    <property type="entry name" value="Thioredoxin-like"/>
    <property type="match status" value="1"/>
</dbReference>
<evidence type="ECO:0000313" key="2">
    <source>
        <dbReference type="EMBL" id="MBB3972960.1"/>
    </source>
</evidence>
<keyword evidence="1" id="KW-0732">Signal</keyword>
<keyword evidence="3" id="KW-1185">Reference proteome</keyword>
<accession>A0A7W6D223</accession>
<dbReference type="Proteomes" id="UP000528964">
    <property type="component" value="Unassembled WGS sequence"/>
</dbReference>
<feature type="chain" id="PRO_5030630671" description="DUF1223 domain-containing protein" evidence="1">
    <location>
        <begin position="22"/>
        <end position="262"/>
    </location>
</feature>
<dbReference type="PANTHER" id="PTHR36057:SF1">
    <property type="entry name" value="LIPOPROTEIN LIPID ATTACHMENT SITE-LIKE PROTEIN, PUTATIVE (DUF1223)-RELATED"/>
    <property type="match status" value="1"/>
</dbReference>
<organism evidence="2 3">
    <name type="scientific">Hansschlegelia beijingensis</name>
    <dbReference type="NCBI Taxonomy" id="1133344"/>
    <lineage>
        <taxon>Bacteria</taxon>
        <taxon>Pseudomonadati</taxon>
        <taxon>Pseudomonadota</taxon>
        <taxon>Alphaproteobacteria</taxon>
        <taxon>Hyphomicrobiales</taxon>
        <taxon>Methylopilaceae</taxon>
        <taxon>Hansschlegelia</taxon>
    </lineage>
</organism>
<protein>
    <recommendedName>
        <fullName evidence="4">DUF1223 domain-containing protein</fullName>
    </recommendedName>
</protein>
<evidence type="ECO:0008006" key="4">
    <source>
        <dbReference type="Google" id="ProtNLM"/>
    </source>
</evidence>
<feature type="signal peptide" evidence="1">
    <location>
        <begin position="1"/>
        <end position="21"/>
    </location>
</feature>
<evidence type="ECO:0000313" key="3">
    <source>
        <dbReference type="Proteomes" id="UP000528964"/>
    </source>
</evidence>
<dbReference type="InterPro" id="IPR010634">
    <property type="entry name" value="DUF1223"/>
</dbReference>
<gene>
    <name evidence="2" type="ORF">GGR24_001617</name>
</gene>
<proteinExistence type="predicted"/>
<dbReference type="PANTHER" id="PTHR36057">
    <property type="match status" value="1"/>
</dbReference>
<dbReference type="InterPro" id="IPR036249">
    <property type="entry name" value="Thioredoxin-like_sf"/>
</dbReference>
<dbReference type="EMBL" id="JACIDR010000002">
    <property type="protein sequence ID" value="MBB3972960.1"/>
    <property type="molecule type" value="Genomic_DNA"/>
</dbReference>
<sequence length="262" mass="27108">MRIALAALLAGCLTWAGGATAGDQAPRGVVELFTSQGCSSCPPADRLAGELAHDGRTLVLTLPVDYWDYLGWKDTLASPANTARQRAYALARGDRKVYTPQIVVNGGEATVGGDGAAVMGAISRADAAGGLALPVSLKVRDGRVEVAVSAPRQPLAHPHAEVWAFSFERAREVQIGRGENAGRTATYVNVVRHMTRLGAWDGADARFAAPAEEVLSAGADGLAVLVQSGTGGQPGPILGAAETEIAVLDVTTTAARLAREPY</sequence>
<name>A0A7W6D223_9HYPH</name>
<dbReference type="RefSeq" id="WP_183394828.1">
    <property type="nucleotide sequence ID" value="NZ_JACIDR010000002.1"/>
</dbReference>